<dbReference type="SUPFAM" id="SSF50978">
    <property type="entry name" value="WD40 repeat-like"/>
    <property type="match status" value="2"/>
</dbReference>
<dbReference type="PANTHER" id="PTHR24098:SF0">
    <property type="entry name" value="OUTER SEGMENT 5"/>
    <property type="match status" value="1"/>
</dbReference>
<gene>
    <name evidence="9" type="ORF">TDIB3V08_LOCUS962</name>
</gene>
<evidence type="ECO:0000313" key="9">
    <source>
        <dbReference type="EMBL" id="CAD7194541.1"/>
    </source>
</evidence>
<dbReference type="InterPro" id="IPR056456">
    <property type="entry name" value="Beta-prop_IFT80_2nd"/>
</dbReference>
<dbReference type="SMART" id="SM00320">
    <property type="entry name" value="WD40"/>
    <property type="match status" value="6"/>
</dbReference>
<feature type="domain" description="C2H2-type" evidence="8">
    <location>
        <begin position="235"/>
        <end position="263"/>
    </location>
</feature>
<dbReference type="InterPro" id="IPR007889">
    <property type="entry name" value="HTH_Psq"/>
</dbReference>
<keyword evidence="4" id="KW-0966">Cell projection</keyword>
<dbReference type="Gene3D" id="3.30.160.60">
    <property type="entry name" value="Classic Zinc Finger"/>
    <property type="match status" value="1"/>
</dbReference>
<accession>A0A7R8VA47</accession>
<keyword evidence="6" id="KW-0853">WD repeat</keyword>
<feature type="region of interest" description="Disordered" evidence="7">
    <location>
        <begin position="421"/>
        <end position="441"/>
    </location>
</feature>
<dbReference type="GO" id="GO:0060271">
    <property type="term" value="P:cilium assembly"/>
    <property type="evidence" value="ECO:0007669"/>
    <property type="project" value="TreeGrafter"/>
</dbReference>
<dbReference type="GO" id="GO:0030992">
    <property type="term" value="C:intraciliary transport particle B"/>
    <property type="evidence" value="ECO:0007669"/>
    <property type="project" value="TreeGrafter"/>
</dbReference>
<dbReference type="PROSITE" id="PS50157">
    <property type="entry name" value="ZINC_FINGER_C2H2_2"/>
    <property type="match status" value="2"/>
</dbReference>
<evidence type="ECO:0000256" key="6">
    <source>
        <dbReference type="PROSITE-ProRule" id="PRU00221"/>
    </source>
</evidence>
<dbReference type="Pfam" id="PF23335">
    <property type="entry name" value="Beta-prop_IFT80_2nd"/>
    <property type="match status" value="1"/>
</dbReference>
<keyword evidence="5" id="KW-0862">Zinc</keyword>
<dbReference type="PANTHER" id="PTHR24098">
    <property type="entry name" value="OUTER SEGMENT 5"/>
    <property type="match status" value="1"/>
</dbReference>
<evidence type="ECO:0000256" key="3">
    <source>
        <dbReference type="ARBA" id="ARBA00023069"/>
    </source>
</evidence>
<dbReference type="Pfam" id="PF00400">
    <property type="entry name" value="WD40"/>
    <property type="match status" value="2"/>
</dbReference>
<feature type="region of interest" description="Disordered" evidence="7">
    <location>
        <begin position="686"/>
        <end position="707"/>
    </location>
</feature>
<dbReference type="InterPro" id="IPR015943">
    <property type="entry name" value="WD40/YVTN_repeat-like_dom_sf"/>
</dbReference>
<keyword evidence="5" id="KW-0479">Metal-binding</keyword>
<feature type="repeat" description="WD" evidence="6">
    <location>
        <begin position="1312"/>
        <end position="1344"/>
    </location>
</feature>
<feature type="compositionally biased region" description="Acidic residues" evidence="7">
    <location>
        <begin position="423"/>
        <end position="433"/>
    </location>
</feature>
<feature type="compositionally biased region" description="Low complexity" evidence="7">
    <location>
        <begin position="692"/>
        <end position="707"/>
    </location>
</feature>
<feature type="compositionally biased region" description="Acidic residues" evidence="7">
    <location>
        <begin position="1007"/>
        <end position="1024"/>
    </location>
</feature>
<dbReference type="SUPFAM" id="SSF46689">
    <property type="entry name" value="Homeodomain-like"/>
    <property type="match status" value="1"/>
</dbReference>
<feature type="repeat" description="WD" evidence="6">
    <location>
        <begin position="1230"/>
        <end position="1262"/>
    </location>
</feature>
<feature type="region of interest" description="Disordered" evidence="7">
    <location>
        <begin position="965"/>
        <end position="1024"/>
    </location>
</feature>
<dbReference type="GO" id="GO:0003677">
    <property type="term" value="F:DNA binding"/>
    <property type="evidence" value="ECO:0007669"/>
    <property type="project" value="InterPro"/>
</dbReference>
<protein>
    <recommendedName>
        <fullName evidence="8">C2H2-type domain-containing protein</fullName>
    </recommendedName>
</protein>
<name>A0A7R8VA47_TIMDO</name>
<proteinExistence type="predicted"/>
<dbReference type="InterPro" id="IPR001680">
    <property type="entry name" value="WD40_rpt"/>
</dbReference>
<dbReference type="Pfam" id="PF23387">
    <property type="entry name" value="TPR_IFT80_172"/>
    <property type="match status" value="1"/>
</dbReference>
<dbReference type="Pfam" id="PF05225">
    <property type="entry name" value="HTH_psq"/>
    <property type="match status" value="1"/>
</dbReference>
<reference evidence="9" key="1">
    <citation type="submission" date="2020-11" db="EMBL/GenBank/DDBJ databases">
        <authorList>
            <person name="Tran Van P."/>
        </authorList>
    </citation>
    <scope>NUCLEOTIDE SEQUENCE</scope>
</reference>
<dbReference type="InterPro" id="IPR056157">
    <property type="entry name" value="TPR_IFT80_172_dom"/>
</dbReference>
<dbReference type="EMBL" id="OA564511">
    <property type="protein sequence ID" value="CAD7194541.1"/>
    <property type="molecule type" value="Genomic_DNA"/>
</dbReference>
<dbReference type="InterPro" id="IPR036322">
    <property type="entry name" value="WD40_repeat_dom_sf"/>
</dbReference>
<organism evidence="9">
    <name type="scientific">Timema douglasi</name>
    <name type="common">Walking stick</name>
    <dbReference type="NCBI Taxonomy" id="61478"/>
    <lineage>
        <taxon>Eukaryota</taxon>
        <taxon>Metazoa</taxon>
        <taxon>Ecdysozoa</taxon>
        <taxon>Arthropoda</taxon>
        <taxon>Hexapoda</taxon>
        <taxon>Insecta</taxon>
        <taxon>Pterygota</taxon>
        <taxon>Neoptera</taxon>
        <taxon>Polyneoptera</taxon>
        <taxon>Phasmatodea</taxon>
        <taxon>Timematodea</taxon>
        <taxon>Timematoidea</taxon>
        <taxon>Timematidae</taxon>
        <taxon>Timema</taxon>
    </lineage>
</organism>
<dbReference type="InterPro" id="IPR009057">
    <property type="entry name" value="Homeodomain-like_sf"/>
</dbReference>
<dbReference type="FunFam" id="2.130.10.10:FF:001115">
    <property type="entry name" value="Intraflagellar transport 80 homolog (Chlamydomonas)"/>
    <property type="match status" value="1"/>
</dbReference>
<keyword evidence="5" id="KW-0863">Zinc-finger</keyword>
<dbReference type="Gene3D" id="1.10.10.60">
    <property type="entry name" value="Homeodomain-like"/>
    <property type="match status" value="1"/>
</dbReference>
<evidence type="ECO:0000256" key="5">
    <source>
        <dbReference type="PROSITE-ProRule" id="PRU00042"/>
    </source>
</evidence>
<evidence type="ECO:0000259" key="8">
    <source>
        <dbReference type="PROSITE" id="PS50157"/>
    </source>
</evidence>
<evidence type="ECO:0000256" key="1">
    <source>
        <dbReference type="ARBA" id="ARBA00004123"/>
    </source>
</evidence>
<feature type="region of interest" description="Disordered" evidence="7">
    <location>
        <begin position="123"/>
        <end position="145"/>
    </location>
</feature>
<sequence>MDSPLFIKKEVTDDAQAELYAVDPNNKDNIMFTKSIETGFEARKVLESELTSPSKEIFDHSYARPTFSLADGEIVAVENTFLLKQSSTTRPSLLKLNPPVGVAAASTSKSACTVNKATLSEKVGGAGNQRRKLQHKSSQAPSYSKSQKMPEVYNIMLEPRKLRHLYKCMGQTCSYTTNVTKNYIAHCKEHEEMRKKPLRKQKGIDWRQCAYCCVNLKTVDELVDHIQSTHGHCLFQCTYCFFRAMSQSYVVLHQNTSHTGEQLAITMCKVVKNISERIDLIKERNEVVLPYICKQGTCNERFYIHKDFYNHLTRQHSQLTMYSCHLCESTSFKPDTLMTHYKLHSYCFYQCMYCVHGGDTKEDMHHHLCNFHPNQPSTVLVRLFQTKDQSSAKNQVEDLITIDLDQEVVFNGMLLMPTPGPIETDEDSEDENDMLNSPTELAHNSDSSTIIFADQSDSSDSPELSTNLIQKSNTLNKINTIGLTRIQNSKIISVGNNPVDGSGFKKQNINKAWKTSSANNNKQLKKNTLVIPNNTPEVPFDYKNVDLAEIARTGLTGLDLYLCGNVGCTYAGPSAANLKDHIYICDFARDSRNLVCKHCRRGFKQTHTLVEHVRSHGTKRFGCWMCPYRASTVQNMDRHIKHQHKAKQTECFPLNPLKTDIETALYVVRPKALIYSSGNTQFKSQVKQPMRTSSFSNSSTTNVSKTSYGPNDVHQLPMNAIFPQPISCAVCQFSTKVRVNLVRHLELHSSSNLSVAAVPSDCPVNPVPCLDKKELMFDKMVNLAASSHLRGEHKSDNTLSQEDEAKIPKYIPEHMRYVCGVTNCKYMACDETMLRYHIRALHCDEMSYKCPHCEEHVLDKTKVAVSIERLTNMLISSSLREDYHQKKVYLKTDKRPPHYSFIGHNRLKLIIMPRKKKKLLGTRAYRNYTPNTLQECLVKVRSGQLTQRVAAERYNISRSTIKSKLKGLHDKPVGRSHVTESRASSSKSHPPLNRKRLPSDSSTEVLSENDLDIESDQESETFSDLEEISDAAPVILPKLKPEDYAVEDFVLILFNGGKYPGKIVSISEEGPTVDCMERGLKFWRWPERKDSMEYEWEDIHCKIDPPKIVSKRNQFAVPALDTIVSSLNMRFKISLEKEPKHTDVVCCVGWNNTEDVYSCGDDHVLKRWNLVTNETVKVADLPQELYPTDLHWFPRAQVVGKKQGLDLLLITSADGKFHLINRNGRIEKSVDAHKGAVLTGRWSFDGAGLLTAGEDGQVKIWSRSGMLRSTIIQSDTPIYSAAWGPDSNQVLHTLGKNLVIKHLAPNSKPNRWKAHDGLILKVAWNPSNNLIVSGGEDCRYKVWDTYGRQLFNSITHDYPITALSWSPGGGLFAVGSFNTLRLCDRVGWSYSLEKPNTGSIFNIAWSSDGTQVAGACGNGHVIFAHIIERRLEWKNYEASMTSRKSISVRDVSNEAREQLEFPDRVIKLALGYNHLVVVTPSQCHVYSTRNWNTPAIFNLREGSVSMVLLAERHFLLAEKTSVYLYNYDCKLICSPRWAGMQPETLNLASISISNDTIAVRDQLDSKTVHLFEVGSARSLVDLSPLHHWVGVLEVALNQAGSALERQIAVVDRNRDLYLALVRGSLHKKLRKLAPMVQSLRWNSDTNILATVQDTNLTVWYYPMVLYADSRLLKKTAHMKDSSEFGKSPTVMSFVGNHLRVRRMDGSLVNSVISPYPTVLHGYTSASRWDDALRMCRFVRDHTLWACLAAMAVYGRELETAEEAYAAIDEVDKVFYLQNVKKIPIRAAQLAEMALLSGNVSEAENLLLQNGFVALELATKHKTHVDTVLLHRKTFLESFEKMETNEKFLQFMNEVELDPEKINKKVELEYERERENG</sequence>
<dbReference type="Gene3D" id="2.130.10.10">
    <property type="entry name" value="YVTN repeat-like/Quinoprotein amine dehydrogenase"/>
    <property type="match status" value="2"/>
</dbReference>
<dbReference type="GO" id="GO:0008270">
    <property type="term" value="F:zinc ion binding"/>
    <property type="evidence" value="ECO:0007669"/>
    <property type="project" value="UniProtKB-KW"/>
</dbReference>
<dbReference type="PROSITE" id="PS50294">
    <property type="entry name" value="WD_REPEATS_REGION"/>
    <property type="match status" value="2"/>
</dbReference>
<dbReference type="SMART" id="SM00355">
    <property type="entry name" value="ZnF_C2H2"/>
    <property type="match status" value="11"/>
</dbReference>
<dbReference type="PROSITE" id="PS00028">
    <property type="entry name" value="ZINC_FINGER_C2H2_1"/>
    <property type="match status" value="1"/>
</dbReference>
<evidence type="ECO:0000256" key="2">
    <source>
        <dbReference type="ARBA" id="ARBA00004138"/>
    </source>
</evidence>
<evidence type="ECO:0000256" key="4">
    <source>
        <dbReference type="ARBA" id="ARBA00023273"/>
    </source>
</evidence>
<dbReference type="GO" id="GO:0005929">
    <property type="term" value="C:cilium"/>
    <property type="evidence" value="ECO:0007669"/>
    <property type="project" value="UniProtKB-SubCell"/>
</dbReference>
<feature type="domain" description="C2H2-type" evidence="8">
    <location>
        <begin position="594"/>
        <end position="621"/>
    </location>
</feature>
<keyword evidence="3" id="KW-0969">Cilium</keyword>
<comment type="subcellular location">
    <subcellularLocation>
        <location evidence="2">Cell projection</location>
        <location evidence="2">Cilium</location>
    </subcellularLocation>
    <subcellularLocation>
        <location evidence="1">Nucleus</location>
    </subcellularLocation>
</comment>
<dbReference type="GO" id="GO:0005634">
    <property type="term" value="C:nucleus"/>
    <property type="evidence" value="ECO:0007669"/>
    <property type="project" value="UniProtKB-SubCell"/>
</dbReference>
<evidence type="ECO:0000256" key="7">
    <source>
        <dbReference type="SAM" id="MobiDB-lite"/>
    </source>
</evidence>
<dbReference type="PROSITE" id="PS50082">
    <property type="entry name" value="WD_REPEATS_2"/>
    <property type="match status" value="2"/>
</dbReference>
<dbReference type="InterPro" id="IPR013087">
    <property type="entry name" value="Znf_C2H2_type"/>
</dbReference>
<dbReference type="FunFam" id="2.130.10.10:FF:000298">
    <property type="entry name" value="Intraflagellar transport 80 homolog (Chlamydomonas)"/>
    <property type="match status" value="1"/>
</dbReference>
<feature type="compositionally biased region" description="Basic and acidic residues" evidence="7">
    <location>
        <begin position="967"/>
        <end position="980"/>
    </location>
</feature>
<feature type="compositionally biased region" description="Polar residues" evidence="7">
    <location>
        <begin position="136"/>
        <end position="145"/>
    </location>
</feature>